<keyword evidence="1" id="KW-0472">Membrane</keyword>
<dbReference type="PANTHER" id="PTHR37013:SF3">
    <property type="entry name" value="INTEGRAL MEMBRANE PROTEIN (AFU_ORTHOLOGUE AFUA_1G05950)"/>
    <property type="match status" value="1"/>
</dbReference>
<feature type="transmembrane region" description="Helical" evidence="1">
    <location>
        <begin position="93"/>
        <end position="114"/>
    </location>
</feature>
<feature type="domain" description="DUF7703" evidence="2">
    <location>
        <begin position="34"/>
        <end position="262"/>
    </location>
</feature>
<evidence type="ECO:0000259" key="2">
    <source>
        <dbReference type="Pfam" id="PF24802"/>
    </source>
</evidence>
<proteinExistence type="predicted"/>
<dbReference type="KEGG" id="trg:TRUGW13939_08984"/>
<feature type="transmembrane region" description="Helical" evidence="1">
    <location>
        <begin position="134"/>
        <end position="157"/>
    </location>
</feature>
<sequence length="292" mass="33620">MAGNITVPYVPFDQFHWSMSHVGPLPWNQTVWSLIAVFTALPLWITIELTICVFYLFRRWSGLYFWSVLITTWGVTLHAIGFVLKVCVPSCNYIFSMVVAELGWMGMVTGFAMVMYSRLSLIGFVMRNRYILRLALAMIIINAIVLHTSTITIFAIGIEEPGPKYLSYMNSIERIQIVIFTVQEVILSTIYIYGTFKMAQDSFNKRIRATISYLIVIQVVSILLDVLIVVLDFLDYYILKSFVHSFVYALKLQLEFAILNEFREVLAKMAPQSNSYDLDQEAFRIMDSNTIK</sequence>
<keyword evidence="4" id="KW-1185">Reference proteome</keyword>
<name>A0A7H8R779_TALRU</name>
<dbReference type="OrthoDB" id="405906at2759"/>
<feature type="transmembrane region" description="Helical" evidence="1">
    <location>
        <begin position="31"/>
        <end position="56"/>
    </location>
</feature>
<dbReference type="InterPro" id="IPR056120">
    <property type="entry name" value="DUF7703"/>
</dbReference>
<dbReference type="AlphaFoldDB" id="A0A7H8R779"/>
<evidence type="ECO:0000313" key="4">
    <source>
        <dbReference type="Proteomes" id="UP000509510"/>
    </source>
</evidence>
<dbReference type="EMBL" id="CP055902">
    <property type="protein sequence ID" value="QKX61828.1"/>
    <property type="molecule type" value="Genomic_DNA"/>
</dbReference>
<reference evidence="4" key="1">
    <citation type="submission" date="2020-06" db="EMBL/GenBank/DDBJ databases">
        <title>A chromosome-scale genome assembly of Talaromyces rugulosus W13939.</title>
        <authorList>
            <person name="Wang B."/>
            <person name="Guo L."/>
            <person name="Ye K."/>
            <person name="Wang L."/>
        </authorList>
    </citation>
    <scope>NUCLEOTIDE SEQUENCE [LARGE SCALE GENOMIC DNA]</scope>
    <source>
        <strain evidence="4">W13939</strain>
    </source>
</reference>
<dbReference type="Pfam" id="PF24802">
    <property type="entry name" value="DUF7703"/>
    <property type="match status" value="1"/>
</dbReference>
<keyword evidence="1" id="KW-1133">Transmembrane helix</keyword>
<accession>A0A7H8R779</accession>
<dbReference type="PANTHER" id="PTHR37013">
    <property type="entry name" value="INTEGRAL MEMBRANE PROTEIN (AFU_ORTHOLOGUE AFUA_1G05950)-RELATED"/>
    <property type="match status" value="1"/>
</dbReference>
<organism evidence="3 4">
    <name type="scientific">Talaromyces rugulosus</name>
    <name type="common">Penicillium rugulosum</name>
    <dbReference type="NCBI Taxonomy" id="121627"/>
    <lineage>
        <taxon>Eukaryota</taxon>
        <taxon>Fungi</taxon>
        <taxon>Dikarya</taxon>
        <taxon>Ascomycota</taxon>
        <taxon>Pezizomycotina</taxon>
        <taxon>Eurotiomycetes</taxon>
        <taxon>Eurotiomycetidae</taxon>
        <taxon>Eurotiales</taxon>
        <taxon>Trichocomaceae</taxon>
        <taxon>Talaromyces</taxon>
        <taxon>Talaromyces sect. Islandici</taxon>
    </lineage>
</organism>
<dbReference type="GeneID" id="55996468"/>
<keyword evidence="1" id="KW-0812">Transmembrane</keyword>
<evidence type="ECO:0000313" key="3">
    <source>
        <dbReference type="EMBL" id="QKX61828.1"/>
    </source>
</evidence>
<evidence type="ECO:0000256" key="1">
    <source>
        <dbReference type="SAM" id="Phobius"/>
    </source>
</evidence>
<feature type="transmembrane region" description="Helical" evidence="1">
    <location>
        <begin position="177"/>
        <end position="199"/>
    </location>
</feature>
<dbReference type="RefSeq" id="XP_035348002.1">
    <property type="nucleotide sequence ID" value="XM_035492109.1"/>
</dbReference>
<gene>
    <name evidence="3" type="ORF">TRUGW13939_08984</name>
</gene>
<feature type="transmembrane region" description="Helical" evidence="1">
    <location>
        <begin position="211"/>
        <end position="231"/>
    </location>
</feature>
<protein>
    <recommendedName>
        <fullName evidence="2">DUF7703 domain-containing protein</fullName>
    </recommendedName>
</protein>
<dbReference type="Proteomes" id="UP000509510">
    <property type="component" value="Chromosome V"/>
</dbReference>
<feature type="transmembrane region" description="Helical" evidence="1">
    <location>
        <begin position="63"/>
        <end position="81"/>
    </location>
</feature>